<evidence type="ECO:0000313" key="1">
    <source>
        <dbReference type="WBParaSite" id="GPUH_0001874001-mRNA-1"/>
    </source>
</evidence>
<dbReference type="WBParaSite" id="GPUH_0001874001-mRNA-1">
    <property type="protein sequence ID" value="GPUH_0001874001-mRNA-1"/>
    <property type="gene ID" value="GPUH_0001874001"/>
</dbReference>
<proteinExistence type="predicted"/>
<accession>A0A183ECM4</accession>
<name>A0A183ECM4_9BILA</name>
<dbReference type="AlphaFoldDB" id="A0A183ECM4"/>
<organism evidence="1">
    <name type="scientific">Gongylonema pulchrum</name>
    <dbReference type="NCBI Taxonomy" id="637853"/>
    <lineage>
        <taxon>Eukaryota</taxon>
        <taxon>Metazoa</taxon>
        <taxon>Ecdysozoa</taxon>
        <taxon>Nematoda</taxon>
        <taxon>Chromadorea</taxon>
        <taxon>Rhabditida</taxon>
        <taxon>Spirurina</taxon>
        <taxon>Spiruromorpha</taxon>
        <taxon>Spiruroidea</taxon>
        <taxon>Gongylonematidae</taxon>
        <taxon>Gongylonema</taxon>
    </lineage>
</organism>
<reference evidence="1" key="1">
    <citation type="submission" date="2016-06" db="UniProtKB">
        <authorList>
            <consortium name="WormBaseParasite"/>
        </authorList>
    </citation>
    <scope>IDENTIFICATION</scope>
</reference>
<protein>
    <submittedName>
        <fullName evidence="1">IS5/IS1182 family transposase</fullName>
    </submittedName>
</protein>
<sequence length="36" mass="4293">LTRNRFRVIALLQRAQIRLAVVNSMHVMFVHIFTQL</sequence>